<name>A0A1I8B4L3_MELHA</name>
<proteinExistence type="predicted"/>
<dbReference type="AlphaFoldDB" id="A0A1I8B4L3"/>
<sequence length="22" mass="2627">LLTIHMLIQMLKLEIMVMLVED</sequence>
<evidence type="ECO:0000313" key="2">
    <source>
        <dbReference type="WBParaSite" id="MhA1_Contig1378.frz3.gene1"/>
    </source>
</evidence>
<dbReference type="WBParaSite" id="MhA1_Contig1378.frz3.gene1">
    <property type="protein sequence ID" value="MhA1_Contig1378.frz3.gene1"/>
    <property type="gene ID" value="MhA1_Contig1378.frz3.gene1"/>
</dbReference>
<dbReference type="Proteomes" id="UP000095281">
    <property type="component" value="Unplaced"/>
</dbReference>
<organism evidence="1 2">
    <name type="scientific">Meloidogyne hapla</name>
    <name type="common">Root-knot nematode worm</name>
    <dbReference type="NCBI Taxonomy" id="6305"/>
    <lineage>
        <taxon>Eukaryota</taxon>
        <taxon>Metazoa</taxon>
        <taxon>Ecdysozoa</taxon>
        <taxon>Nematoda</taxon>
        <taxon>Chromadorea</taxon>
        <taxon>Rhabditida</taxon>
        <taxon>Tylenchina</taxon>
        <taxon>Tylenchomorpha</taxon>
        <taxon>Tylenchoidea</taxon>
        <taxon>Meloidogynidae</taxon>
        <taxon>Meloidogyninae</taxon>
        <taxon>Meloidogyne</taxon>
    </lineage>
</organism>
<protein>
    <submittedName>
        <fullName evidence="2">NADH dehydrogenase subunit 4L</fullName>
    </submittedName>
</protein>
<reference evidence="2" key="1">
    <citation type="submission" date="2016-11" db="UniProtKB">
        <authorList>
            <consortium name="WormBaseParasite"/>
        </authorList>
    </citation>
    <scope>IDENTIFICATION</scope>
</reference>
<keyword evidence="1" id="KW-1185">Reference proteome</keyword>
<accession>A0A1I8B4L3</accession>
<evidence type="ECO:0000313" key="1">
    <source>
        <dbReference type="Proteomes" id="UP000095281"/>
    </source>
</evidence>